<name>A0A061SPQ0_9CHLO</name>
<dbReference type="AlphaFoldDB" id="A0A061SPQ0"/>
<evidence type="ECO:0000313" key="2">
    <source>
        <dbReference type="EMBL" id="JAC84656.1"/>
    </source>
</evidence>
<reference evidence="2" key="1">
    <citation type="submission" date="2014-05" db="EMBL/GenBank/DDBJ databases">
        <title>The transcriptome of the halophilic microalga Tetraselmis sp. GSL018 isolated from the Great Salt Lake, Utah.</title>
        <authorList>
            <person name="Jinkerson R.E."/>
            <person name="D'Adamo S."/>
            <person name="Posewitz M.C."/>
        </authorList>
    </citation>
    <scope>NUCLEOTIDE SEQUENCE</scope>
    <source>
        <strain evidence="2">GSL018</strain>
    </source>
</reference>
<feature type="non-terminal residue" evidence="2">
    <location>
        <position position="206"/>
    </location>
</feature>
<dbReference type="InterPro" id="IPR013320">
    <property type="entry name" value="ConA-like_dom_sf"/>
</dbReference>
<feature type="compositionally biased region" description="Polar residues" evidence="1">
    <location>
        <begin position="1"/>
        <end position="20"/>
    </location>
</feature>
<proteinExistence type="predicted"/>
<dbReference type="EMBL" id="GBEZ01000210">
    <property type="protein sequence ID" value="JAC84656.1"/>
    <property type="molecule type" value="Transcribed_RNA"/>
</dbReference>
<feature type="region of interest" description="Disordered" evidence="1">
    <location>
        <begin position="1"/>
        <end position="37"/>
    </location>
</feature>
<dbReference type="SUPFAM" id="SSF81296">
    <property type="entry name" value="E set domains"/>
    <property type="match status" value="1"/>
</dbReference>
<dbReference type="Gene3D" id="2.60.40.10">
    <property type="entry name" value="Immunoglobulins"/>
    <property type="match status" value="1"/>
</dbReference>
<feature type="compositionally biased region" description="Polar residues" evidence="1">
    <location>
        <begin position="28"/>
        <end position="37"/>
    </location>
</feature>
<organism evidence="2">
    <name type="scientific">Tetraselmis sp. GSL018</name>
    <dbReference type="NCBI Taxonomy" id="582737"/>
    <lineage>
        <taxon>Eukaryota</taxon>
        <taxon>Viridiplantae</taxon>
        <taxon>Chlorophyta</taxon>
        <taxon>core chlorophytes</taxon>
        <taxon>Chlorodendrophyceae</taxon>
        <taxon>Chlorodendrales</taxon>
        <taxon>Chlorodendraceae</taxon>
        <taxon>Tetraselmis</taxon>
    </lineage>
</organism>
<sequence length="206" mass="22514">MSSPGDTEQFSHGMHTSPNSEPARFGSAKSQSQQSGEQVGTFKGSVAELFLWNSALNATEVSNSIANTPMPRSEGLLAAFPFDEGVSRVARSIASSLFRLALSYVSQRYPLWKFAIRAAQSFITYWPLSEFSGSSTRVATAGVQASFTFQTRNIRGRLKIIGGDNVQFLLVGPLDRHTMAHFGVCKDNMDGTYSCTYNVTMCGYYS</sequence>
<evidence type="ECO:0000256" key="1">
    <source>
        <dbReference type="SAM" id="MobiDB-lite"/>
    </source>
</evidence>
<dbReference type="InterPro" id="IPR013783">
    <property type="entry name" value="Ig-like_fold"/>
</dbReference>
<dbReference type="InterPro" id="IPR014756">
    <property type="entry name" value="Ig_E-set"/>
</dbReference>
<dbReference type="SUPFAM" id="SSF49899">
    <property type="entry name" value="Concanavalin A-like lectins/glucanases"/>
    <property type="match status" value="1"/>
</dbReference>
<accession>A0A061SPQ0</accession>
<protein>
    <submittedName>
        <fullName evidence="2">Uncharacterized protein</fullName>
    </submittedName>
</protein>
<dbReference type="Gene3D" id="2.60.120.200">
    <property type="match status" value="1"/>
</dbReference>
<gene>
    <name evidence="2" type="ORF">TSPGSL018_456</name>
</gene>